<protein>
    <submittedName>
        <fullName evidence="1">Uncharacterized protein</fullName>
    </submittedName>
</protein>
<dbReference type="HOGENOM" id="CLU_044348_7_3_1"/>
<reference evidence="2" key="1">
    <citation type="submission" date="2013-02" db="EMBL/GenBank/DDBJ databases">
        <authorList>
            <consortium name="The Broad Institute Genome Sequencing Platform"/>
            <person name="Cuomo C."/>
            <person name="Becnel J."/>
            <person name="Sanscrainte N."/>
            <person name="Walker B."/>
            <person name="Young S.K."/>
            <person name="Zeng Q."/>
            <person name="Gargeya S."/>
            <person name="Fitzgerald M."/>
            <person name="Haas B."/>
            <person name="Abouelleil A."/>
            <person name="Alvarado L."/>
            <person name="Arachchi H.M."/>
            <person name="Berlin A.M."/>
            <person name="Chapman S.B."/>
            <person name="Dewar J."/>
            <person name="Goldberg J."/>
            <person name="Griggs A."/>
            <person name="Gujja S."/>
            <person name="Hansen M."/>
            <person name="Howarth C."/>
            <person name="Imamovic A."/>
            <person name="Larimer J."/>
            <person name="McCowan C."/>
            <person name="Murphy C."/>
            <person name="Neiman D."/>
            <person name="Pearson M."/>
            <person name="Priest M."/>
            <person name="Roberts A."/>
            <person name="Saif S."/>
            <person name="Shea T."/>
            <person name="Sisk P."/>
            <person name="Sykes S."/>
            <person name="Wortman J."/>
            <person name="Nusbaum C."/>
            <person name="Birren B."/>
        </authorList>
    </citation>
    <scope>NUCLEOTIDE SEQUENCE [LARGE SCALE GENOMIC DNA]</scope>
    <source>
        <strain evidence="2">PRA339</strain>
    </source>
</reference>
<accession>A0A059F1Q1</accession>
<evidence type="ECO:0000313" key="2">
    <source>
        <dbReference type="Proteomes" id="UP000030655"/>
    </source>
</evidence>
<dbReference type="Proteomes" id="UP000030655">
    <property type="component" value="Unassembled WGS sequence"/>
</dbReference>
<reference evidence="1 2" key="2">
    <citation type="submission" date="2014-03" db="EMBL/GenBank/DDBJ databases">
        <title>The Genome Sequence of Anncaliia algerae insect isolate PRA339.</title>
        <authorList>
            <consortium name="The Broad Institute Genome Sequencing Platform"/>
            <consortium name="The Broad Institute Genome Sequencing Center for Infectious Disease"/>
            <person name="Cuomo C."/>
            <person name="Becnel J."/>
            <person name="Sanscrainte N."/>
            <person name="Walker B."/>
            <person name="Young S.K."/>
            <person name="Zeng Q."/>
            <person name="Gargeya S."/>
            <person name="Fitzgerald M."/>
            <person name="Haas B."/>
            <person name="Abouelleil A."/>
            <person name="Alvarado L."/>
            <person name="Arachchi H.M."/>
            <person name="Berlin A.M."/>
            <person name="Chapman S.B."/>
            <person name="Dewar J."/>
            <person name="Goldberg J."/>
            <person name="Griggs A."/>
            <person name="Gujja S."/>
            <person name="Hansen M."/>
            <person name="Howarth C."/>
            <person name="Imamovic A."/>
            <person name="Larimer J."/>
            <person name="McCowan C."/>
            <person name="Murphy C."/>
            <person name="Neiman D."/>
            <person name="Pearson M."/>
            <person name="Priest M."/>
            <person name="Roberts A."/>
            <person name="Saif S."/>
            <person name="Shea T."/>
            <person name="Sisk P."/>
            <person name="Sykes S."/>
            <person name="Wortman J."/>
            <person name="Nusbaum C."/>
            <person name="Birren B."/>
        </authorList>
    </citation>
    <scope>NUCLEOTIDE SEQUENCE [LARGE SCALE GENOMIC DNA]</scope>
    <source>
        <strain evidence="1 2">PRA339</strain>
    </source>
</reference>
<dbReference type="EMBL" id="KK365158">
    <property type="protein sequence ID" value="KCZ80906.1"/>
    <property type="molecule type" value="Genomic_DNA"/>
</dbReference>
<dbReference type="AlphaFoldDB" id="A0A059F1Q1"/>
<organism evidence="1 2">
    <name type="scientific">Anncaliia algerae PRA339</name>
    <dbReference type="NCBI Taxonomy" id="1288291"/>
    <lineage>
        <taxon>Eukaryota</taxon>
        <taxon>Fungi</taxon>
        <taxon>Fungi incertae sedis</taxon>
        <taxon>Microsporidia</taxon>
        <taxon>Tubulinosematoidea</taxon>
        <taxon>Tubulinosematidae</taxon>
        <taxon>Anncaliia</taxon>
    </lineage>
</organism>
<gene>
    <name evidence="1" type="ORF">H312_01679</name>
</gene>
<keyword evidence="2" id="KW-1185">Reference proteome</keyword>
<evidence type="ECO:0000313" key="1">
    <source>
        <dbReference type="EMBL" id="KCZ80906.1"/>
    </source>
</evidence>
<sequence length="74" mass="8383">MIPERNLSNNKLGRPGKIIQVDETMLNCKCKSHLGRTPSNKFDSLCIVKVESKIIRAYSSTLPTKGTYNRPNYL</sequence>
<proteinExistence type="predicted"/>
<name>A0A059F1Q1_9MICR</name>
<dbReference type="VEuPathDB" id="MicrosporidiaDB:H312_01679"/>